<feature type="domain" description="ATP synthase YMF19-like N-terminal" evidence="8">
    <location>
        <begin position="3"/>
        <end position="46"/>
    </location>
</feature>
<dbReference type="Pfam" id="PF02326">
    <property type="entry name" value="YMF19"/>
    <property type="match status" value="1"/>
</dbReference>
<proteinExistence type="predicted"/>
<dbReference type="GO" id="GO:0031966">
    <property type="term" value="C:mitochondrial membrane"/>
    <property type="evidence" value="ECO:0007669"/>
    <property type="project" value="UniProtKB-SubCell"/>
</dbReference>
<keyword evidence="3 7" id="KW-1133">Transmembrane helix</keyword>
<evidence type="ECO:0000256" key="1">
    <source>
        <dbReference type="ARBA" id="ARBA00004325"/>
    </source>
</evidence>
<dbReference type="InterPro" id="IPR003319">
    <property type="entry name" value="YMF19-like_N"/>
</dbReference>
<comment type="subcellular location">
    <subcellularLocation>
        <location evidence="1">Mitochondrion membrane</location>
    </subcellularLocation>
</comment>
<evidence type="ECO:0000256" key="5">
    <source>
        <dbReference type="ARBA" id="ARBA00023136"/>
    </source>
</evidence>
<protein>
    <submittedName>
        <fullName evidence="9">ATP synthase F0 subunit 8</fullName>
    </submittedName>
</protein>
<evidence type="ECO:0000256" key="4">
    <source>
        <dbReference type="ARBA" id="ARBA00023128"/>
    </source>
</evidence>
<keyword evidence="6" id="KW-0066">ATP synthesis</keyword>
<evidence type="ECO:0000256" key="3">
    <source>
        <dbReference type="ARBA" id="ARBA00022989"/>
    </source>
</evidence>
<reference evidence="9" key="1">
    <citation type="journal article" date="2019" name="Gene">
        <title>Deep-water sea anemone with a two-chromosome mitochondrial genome.</title>
        <authorList>
            <person name="Dubin A."/>
            <person name="Chi S.I."/>
            <person name="Emblem A."/>
            <person name="Moum T."/>
            <person name="Johansen S.D."/>
        </authorList>
    </citation>
    <scope>NUCLEOTIDE SEQUENCE</scope>
</reference>
<name>A0A481MZV6_9CNID</name>
<gene>
    <name evidence="9" type="primary">ATP8</name>
</gene>
<evidence type="ECO:0000256" key="7">
    <source>
        <dbReference type="SAM" id="Phobius"/>
    </source>
</evidence>
<dbReference type="EMBL" id="MH500774">
    <property type="protein sequence ID" value="QAU56331.1"/>
    <property type="molecule type" value="Genomic_DNA"/>
</dbReference>
<keyword evidence="5 7" id="KW-0472">Membrane</keyword>
<evidence type="ECO:0000256" key="6">
    <source>
        <dbReference type="ARBA" id="ARBA00023310"/>
    </source>
</evidence>
<evidence type="ECO:0000256" key="2">
    <source>
        <dbReference type="ARBA" id="ARBA00022692"/>
    </source>
</evidence>
<sequence>MMPQLKTTTYLMQYRWTLIALFLLFSSLIILVLPVIKTNFLIRRSMGPLAPQTSDFNKKLVSLWSSPL</sequence>
<feature type="transmembrane region" description="Helical" evidence="7">
    <location>
        <begin position="16"/>
        <end position="36"/>
    </location>
</feature>
<geneLocation type="mitochondrion" evidence="9"/>
<evidence type="ECO:0000313" key="9">
    <source>
        <dbReference type="EMBL" id="QAU56331.1"/>
    </source>
</evidence>
<dbReference type="AlphaFoldDB" id="A0A481MZV6"/>
<evidence type="ECO:0000259" key="8">
    <source>
        <dbReference type="Pfam" id="PF02326"/>
    </source>
</evidence>
<keyword evidence="4 9" id="KW-0496">Mitochondrion</keyword>
<keyword evidence="2 7" id="KW-0812">Transmembrane</keyword>
<dbReference type="GO" id="GO:0006754">
    <property type="term" value="P:ATP biosynthetic process"/>
    <property type="evidence" value="ECO:0007669"/>
    <property type="project" value="UniProtKB-KW"/>
</dbReference>
<organism evidence="9">
    <name type="scientific">Protanthea simplex</name>
    <dbReference type="NCBI Taxonomy" id="1499606"/>
    <lineage>
        <taxon>Eukaryota</taxon>
        <taxon>Metazoa</taxon>
        <taxon>Cnidaria</taxon>
        <taxon>Anthozoa</taxon>
        <taxon>Hexacorallia</taxon>
        <taxon>Actiniaria</taxon>
        <taxon>Protantheae</taxon>
        <taxon>Gonactiniidae</taxon>
        <taxon>Protanthea</taxon>
    </lineage>
</organism>
<accession>A0A481MZV6</accession>